<dbReference type="EMBL" id="JAENHN010000025">
    <property type="protein sequence ID" value="MBK1810533.1"/>
    <property type="molecule type" value="Genomic_DNA"/>
</dbReference>
<dbReference type="InterPro" id="IPR023099">
    <property type="entry name" value="Glyco_hydro_46_N"/>
</dbReference>
<dbReference type="Gene3D" id="1.20.141.10">
    <property type="entry name" value="Chitosanase, subunit A, domain 1"/>
    <property type="match status" value="1"/>
</dbReference>
<dbReference type="InterPro" id="IPR023346">
    <property type="entry name" value="Lysozyme-like_dom_sf"/>
</dbReference>
<dbReference type="PANTHER" id="PTHR10551">
    <property type="entry name" value="FASCIN"/>
    <property type="match status" value="1"/>
</dbReference>
<dbReference type="Pfam" id="PF01374">
    <property type="entry name" value="Glyco_hydro_46"/>
    <property type="match status" value="1"/>
</dbReference>
<evidence type="ECO:0000313" key="2">
    <source>
        <dbReference type="Proteomes" id="UP000596739"/>
    </source>
</evidence>
<dbReference type="InterPro" id="IPR010431">
    <property type="entry name" value="Fascin"/>
</dbReference>
<evidence type="ECO:0000313" key="1">
    <source>
        <dbReference type="EMBL" id="MBK1810533.1"/>
    </source>
</evidence>
<keyword evidence="2" id="KW-1185">Reference proteome</keyword>
<protein>
    <submittedName>
        <fullName evidence="1">Chitosanase</fullName>
    </submittedName>
</protein>
<dbReference type="CDD" id="cd00978">
    <property type="entry name" value="chitosanase_GH46"/>
    <property type="match status" value="1"/>
</dbReference>
<dbReference type="Gene3D" id="2.80.10.50">
    <property type="match status" value="1"/>
</dbReference>
<dbReference type="InterPro" id="IPR008999">
    <property type="entry name" value="Actin-crosslinking"/>
</dbReference>
<dbReference type="PANTHER" id="PTHR10551:SF14">
    <property type="entry name" value="CELLULASE CONTAINING PROTEIN, EXPRESSED"/>
    <property type="match status" value="1"/>
</dbReference>
<accession>A0ABS1EMA0</accession>
<dbReference type="Proteomes" id="UP000596739">
    <property type="component" value="Unassembled WGS sequence"/>
</dbReference>
<proteinExistence type="predicted"/>
<dbReference type="CDD" id="cd00257">
    <property type="entry name" value="beta-trefoil_FSCN-like"/>
    <property type="match status" value="1"/>
</dbReference>
<dbReference type="RefSeq" id="WP_200267824.1">
    <property type="nucleotide sequence ID" value="NZ_JAENHN010000025.1"/>
</dbReference>
<dbReference type="SUPFAM" id="SSF53955">
    <property type="entry name" value="Lysozyme-like"/>
    <property type="match status" value="1"/>
</dbReference>
<dbReference type="Gene3D" id="3.30.386.10">
    <property type="entry name" value="Chitosanase, subunit A, domain 2"/>
    <property type="match status" value="1"/>
</dbReference>
<dbReference type="InterPro" id="IPR000400">
    <property type="entry name" value="Glyco_hydro_46"/>
</dbReference>
<gene>
    <name evidence="1" type="ORF">JHL18_07780</name>
</gene>
<sequence length="412" mass="44763">MEASKKWTSSKKAISTLVLSFLFVLASVIPAKAYTFSSPSVEVMYKLTSIFENSTTTLKYSYCENIGDGRGYTFGFPGFCSGTYDGTLFLQEYKKLNPSNKLVKYIPAFQAIDAMPHPDGMQSSTAGLSGFPADFASCASDPAFQTAQHNLVDRLYWNPAQVAASEIGATLPITKGELYDAFINHGEDGARDIMSQTTKAVGGTPKTGVSEKTWLSKFLSIRYNILVSDPAWNGSEDRVKVYQTLLANNNVNLTAPLTVTCYGDTFTITTSTTTNPTPVPTQWSTITSVYNGNYISAANYGNDPLVASKTIVGDWEKFQVIQNNDGTISLLSKINNRYVCADLNNGTKLVARSSSIDGWEKFKIVTLSDGNIGLQAMANSKYVAADFNNGGVLYANRDSISGWETFSIKAAQ</sequence>
<name>A0ABS1EMA0_9CLOT</name>
<dbReference type="SUPFAM" id="SSF50405">
    <property type="entry name" value="Actin-crosslinking proteins"/>
    <property type="match status" value="1"/>
</dbReference>
<organism evidence="1 2">
    <name type="scientific">Clostridium yunnanense</name>
    <dbReference type="NCBI Taxonomy" id="2800325"/>
    <lineage>
        <taxon>Bacteria</taxon>
        <taxon>Bacillati</taxon>
        <taxon>Bacillota</taxon>
        <taxon>Clostridia</taxon>
        <taxon>Eubacteriales</taxon>
        <taxon>Clostridiaceae</taxon>
        <taxon>Clostridium</taxon>
    </lineage>
</organism>
<comment type="caution">
    <text evidence="1">The sequence shown here is derived from an EMBL/GenBank/DDBJ whole genome shotgun (WGS) entry which is preliminary data.</text>
</comment>
<reference evidence="2" key="1">
    <citation type="submission" date="2021-01" db="EMBL/GenBank/DDBJ databases">
        <title>Genome public.</title>
        <authorList>
            <person name="Liu C."/>
            <person name="Sun Q."/>
        </authorList>
    </citation>
    <scope>NUCLEOTIDE SEQUENCE [LARGE SCALE GENOMIC DNA]</scope>
    <source>
        <strain evidence="2">YIM B02505</strain>
    </source>
</reference>